<organism evidence="2 3">
    <name type="scientific">Solanum pinnatisectum</name>
    <name type="common">tansyleaf nightshade</name>
    <dbReference type="NCBI Taxonomy" id="50273"/>
    <lineage>
        <taxon>Eukaryota</taxon>
        <taxon>Viridiplantae</taxon>
        <taxon>Streptophyta</taxon>
        <taxon>Embryophyta</taxon>
        <taxon>Tracheophyta</taxon>
        <taxon>Spermatophyta</taxon>
        <taxon>Magnoliopsida</taxon>
        <taxon>eudicotyledons</taxon>
        <taxon>Gunneridae</taxon>
        <taxon>Pentapetalae</taxon>
        <taxon>asterids</taxon>
        <taxon>lamiids</taxon>
        <taxon>Solanales</taxon>
        <taxon>Solanaceae</taxon>
        <taxon>Solanoideae</taxon>
        <taxon>Solaneae</taxon>
        <taxon>Solanum</taxon>
    </lineage>
</organism>
<proteinExistence type="predicted"/>
<reference evidence="2 3" key="1">
    <citation type="submission" date="2023-10" db="EMBL/GenBank/DDBJ databases">
        <title>Genome-Wide Identification Analysis in wild type Solanum Pinnatisectum Reveals Some Genes Defensing Phytophthora Infestans.</title>
        <authorList>
            <person name="Sun C."/>
        </authorList>
    </citation>
    <scope>NUCLEOTIDE SEQUENCE [LARGE SCALE GENOMIC DNA]</scope>
    <source>
        <strain evidence="2">LQN</strain>
        <tissue evidence="2">Leaf</tissue>
    </source>
</reference>
<evidence type="ECO:0008006" key="4">
    <source>
        <dbReference type="Google" id="ProtNLM"/>
    </source>
</evidence>
<evidence type="ECO:0000256" key="1">
    <source>
        <dbReference type="SAM" id="MobiDB-lite"/>
    </source>
</evidence>
<dbReference type="EMBL" id="JAWPEI010000008">
    <property type="protein sequence ID" value="KAK4717545.1"/>
    <property type="molecule type" value="Genomic_DNA"/>
</dbReference>
<dbReference type="InterPro" id="IPR040256">
    <property type="entry name" value="At4g02000-like"/>
</dbReference>
<dbReference type="Proteomes" id="UP001311915">
    <property type="component" value="Unassembled WGS sequence"/>
</dbReference>
<evidence type="ECO:0000313" key="2">
    <source>
        <dbReference type="EMBL" id="KAK4717545.1"/>
    </source>
</evidence>
<evidence type="ECO:0000313" key="3">
    <source>
        <dbReference type="Proteomes" id="UP001311915"/>
    </source>
</evidence>
<dbReference type="PANTHER" id="PTHR31286:SF179">
    <property type="entry name" value="RNASE H TYPE-1 DOMAIN-CONTAINING PROTEIN"/>
    <property type="match status" value="1"/>
</dbReference>
<protein>
    <recommendedName>
        <fullName evidence="4">DUF4283 domain-containing protein</fullName>
    </recommendedName>
</protein>
<comment type="caution">
    <text evidence="2">The sequence shown here is derived from an EMBL/GenBank/DDBJ whole genome shotgun (WGS) entry which is preliminary data.</text>
</comment>
<dbReference type="AlphaFoldDB" id="A0AAV9KYX3"/>
<feature type="region of interest" description="Disordered" evidence="1">
    <location>
        <begin position="1"/>
        <end position="27"/>
    </location>
</feature>
<name>A0AAV9KYX3_9SOLN</name>
<gene>
    <name evidence="2" type="ORF">R3W88_015883</name>
</gene>
<dbReference type="PANTHER" id="PTHR31286">
    <property type="entry name" value="GLYCINE-RICH CELL WALL STRUCTURAL PROTEIN 1.8-LIKE"/>
    <property type="match status" value="1"/>
</dbReference>
<sequence>MASTIAGGSVPPKEFPPLPTKSNHESQTTIPQNITEYATLLKPKPIAPSIINVPPKPVFLLHGEPSIMWKTSEVRSMIVKENLQYAIVGKFSYSKPEIKELRKVILGQCGVKSECTIDLPLNFFAKEAIFSIAITVGKPLTVDIAIKNQTRPSYASVKIEVDLMAKLPQRIRINEEDDNTGVVKFKWVKVQYDYMPKYGKECCLQGHDEHTCWTIHPELYEENKEGDQPKEEWDVQTLMAIIATKLVEYIIGNIKRPKGRNEEDIPCWMLETKGNFSVKTAWNYIRHREEPNRTHKWI</sequence>
<accession>A0AAV9KYX3</accession>
<keyword evidence="3" id="KW-1185">Reference proteome</keyword>